<dbReference type="AlphaFoldDB" id="A0ABD3QM80"/>
<keyword evidence="2" id="KW-1185">Reference proteome</keyword>
<sequence length="946" mass="107097">MECPAPSSIRRESADLSCDLSFGLDLELEREFLEPTYTEGQNEPPSDAFHLDNSPIEPLRDISPLPFHPDGPTVTFLPQWIQEQTSSNSTTPQTSHNQRAETIAKVKVAYAMSKLLEHIEVAVSNYSQAELHRLCAPENFLVHAFHDMLSGQDQVVGVDMISPYMSVQFESSQFANEAVPAESNIKINVTRYCDFCCATKTLDQDEKRDDSLLCHSFGVLLYNLFSGESLTEEKKESAANITPNVLDLLSAKLNNLSGSIQTALKVASCFGIKITAEVVHDISSNSQYSSLKSDMNQAVEDGLLDLEADGSYRFVHDRVREASYDMIDSNNRSRFHFDIGMILFGRRGKSNNRESTSLFAMLDQIKHGVPSLLQNESERICIAELNYEAGTESFRRSNYTVGYQYAKTAISLLPNDSWKSHFDLSLRLHCLLSKTSYAYRKFDEAKEATTKVELYANTLQMKLDAYDTQHSIIFADPTPNAAVPLIDKIIDLLNSLGEDIPDDDAATKEYVIQISSAMKSFEKLSDDNLLHMHQTKSHHHSAIMHAYYILTSLIHLAKPASYPYYVIRWVQYCLKHKVASKYVPASYACFASILCQQMNTNSRVGKRIGQLGLKLLNQSGSFVNELPFVHMRYYGFVGKIFIEFMAFYSAIANASLSGILFEPIQSVIEMHRKAVEVGCQIGNLPMAALHKIFQVAREFHAGTNLLKMKTALERDLKEEEYHESFPFLGRILNLYRQAVTTLICGSQPLDLVVRSNESLWGSEPSSLLTEMACMTFLGYFERVHHMGKRWEQNHDALESEQFYFRRIHAYFYYGLATLSKSRKKKTRQSDIDRIISVVINAANYSSWNYRHKALILVAEKHSASSENRQAEATYSNAISAAQASKFPHEEGLACELAGIHYERLNKVKQALTLFHQAEQCYNRWGSQIKVQKMQDKVKNLKSLFSN</sequence>
<comment type="caution">
    <text evidence="1">The sequence shown here is derived from an EMBL/GenBank/DDBJ whole genome shotgun (WGS) entry which is preliminary data.</text>
</comment>
<dbReference type="Proteomes" id="UP001530400">
    <property type="component" value="Unassembled WGS sequence"/>
</dbReference>
<evidence type="ECO:0000313" key="2">
    <source>
        <dbReference type="Proteomes" id="UP001530400"/>
    </source>
</evidence>
<dbReference type="InterPro" id="IPR053159">
    <property type="entry name" value="Hybrid_Histidine_Kinase"/>
</dbReference>
<accession>A0ABD3QM80</accession>
<organism evidence="1 2">
    <name type="scientific">Cyclotella atomus</name>
    <dbReference type="NCBI Taxonomy" id="382360"/>
    <lineage>
        <taxon>Eukaryota</taxon>
        <taxon>Sar</taxon>
        <taxon>Stramenopiles</taxon>
        <taxon>Ochrophyta</taxon>
        <taxon>Bacillariophyta</taxon>
        <taxon>Coscinodiscophyceae</taxon>
        <taxon>Thalassiosirophycidae</taxon>
        <taxon>Stephanodiscales</taxon>
        <taxon>Stephanodiscaceae</taxon>
        <taxon>Cyclotella</taxon>
    </lineage>
</organism>
<dbReference type="PANTHER" id="PTHR43642">
    <property type="entry name" value="HYBRID SIGNAL TRANSDUCTION HISTIDINE KINASE G"/>
    <property type="match status" value="1"/>
</dbReference>
<dbReference type="Gene3D" id="1.25.40.10">
    <property type="entry name" value="Tetratricopeptide repeat domain"/>
    <property type="match status" value="1"/>
</dbReference>
<protein>
    <submittedName>
        <fullName evidence="1">Uncharacterized protein</fullName>
    </submittedName>
</protein>
<proteinExistence type="predicted"/>
<gene>
    <name evidence="1" type="ORF">ACHAWO_000986</name>
</gene>
<reference evidence="1 2" key="1">
    <citation type="submission" date="2024-10" db="EMBL/GenBank/DDBJ databases">
        <title>Updated reference genomes for cyclostephanoid diatoms.</title>
        <authorList>
            <person name="Roberts W.R."/>
            <person name="Alverson A.J."/>
        </authorList>
    </citation>
    <scope>NUCLEOTIDE SEQUENCE [LARGE SCALE GENOMIC DNA]</scope>
    <source>
        <strain evidence="1 2">AJA010-31</strain>
    </source>
</reference>
<name>A0ABD3QM80_9STRA</name>
<dbReference type="PANTHER" id="PTHR43642:SF1">
    <property type="entry name" value="HYBRID SIGNAL TRANSDUCTION HISTIDINE KINASE G"/>
    <property type="match status" value="1"/>
</dbReference>
<dbReference type="EMBL" id="JALLPJ020000140">
    <property type="protein sequence ID" value="KAL3801302.1"/>
    <property type="molecule type" value="Genomic_DNA"/>
</dbReference>
<dbReference type="InterPro" id="IPR011990">
    <property type="entry name" value="TPR-like_helical_dom_sf"/>
</dbReference>
<evidence type="ECO:0000313" key="1">
    <source>
        <dbReference type="EMBL" id="KAL3801302.1"/>
    </source>
</evidence>